<gene>
    <name evidence="1" type="ORF">PMYSY11_2125</name>
</gene>
<dbReference type="EMBL" id="LR215729">
    <property type="protein sequence ID" value="VEV97171.1"/>
    <property type="molecule type" value="Genomic_DNA"/>
</dbReference>
<evidence type="ECO:0000313" key="1">
    <source>
        <dbReference type="EMBL" id="VEV97171.1"/>
    </source>
</evidence>
<organism evidence="1">
    <name type="scientific">Pseudomonas marincola</name>
    <dbReference type="NCBI Taxonomy" id="437900"/>
    <lineage>
        <taxon>Bacteria</taxon>
        <taxon>Pseudomonadati</taxon>
        <taxon>Pseudomonadota</taxon>
        <taxon>Gammaproteobacteria</taxon>
        <taxon>Pseudomonadales</taxon>
        <taxon>Pseudomonadaceae</taxon>
        <taxon>Pseudomonas</taxon>
    </lineage>
</organism>
<dbReference type="AlphaFoldDB" id="A0A653E4W1"/>
<reference evidence="1" key="1">
    <citation type="submission" date="2019-02" db="EMBL/GenBank/DDBJ databases">
        <authorList>
            <consortium name="Genoscope - CEA"/>
            <person name="William W."/>
        </authorList>
    </citation>
    <scope>NUCLEOTIDE SEQUENCE [LARGE SCALE GENOMIC DNA]</scope>
    <source>
        <strain evidence="1">YSy11</strain>
    </source>
</reference>
<proteinExistence type="predicted"/>
<name>A0A653E4W1_9PSED</name>
<accession>A0A653E4W1</accession>
<sequence length="80" mass="9019">MAWPGFKPGRGRQPFLGKFDSYCLPPFTLPFPYKSAIRTLVQSLETELQSCFGFLLQISVPNFLEASISGPTTRSSLWIF</sequence>
<protein>
    <submittedName>
        <fullName evidence="1">Uncharacterized protein</fullName>
    </submittedName>
</protein>